<dbReference type="Pfam" id="PF00623">
    <property type="entry name" value="RNA_pol_Rpb1_2"/>
    <property type="match status" value="1"/>
</dbReference>
<name>A0A5U8XTG0_SALMU</name>
<dbReference type="InterPro" id="IPR045867">
    <property type="entry name" value="DNA-dir_RpoC_beta_prime"/>
</dbReference>
<evidence type="ECO:0000256" key="4">
    <source>
        <dbReference type="ARBA" id="ARBA00022695"/>
    </source>
</evidence>
<dbReference type="GO" id="GO:0000428">
    <property type="term" value="C:DNA-directed RNA polymerase complex"/>
    <property type="evidence" value="ECO:0007669"/>
    <property type="project" value="UniProtKB-KW"/>
</dbReference>
<keyword evidence="4" id="KW-0548">Nucleotidyltransferase</keyword>
<dbReference type="GO" id="GO:0003899">
    <property type="term" value="F:DNA-directed RNA polymerase activity"/>
    <property type="evidence" value="ECO:0007669"/>
    <property type="project" value="UniProtKB-EC"/>
</dbReference>
<evidence type="ECO:0000256" key="3">
    <source>
        <dbReference type="ARBA" id="ARBA00022679"/>
    </source>
</evidence>
<reference evidence="7" key="1">
    <citation type="submission" date="2018-07" db="EMBL/GenBank/DDBJ databases">
        <authorList>
            <person name="Ashton P.M."/>
            <person name="Dallman T."/>
            <person name="Nair S."/>
            <person name="De Pinna E."/>
            <person name="Peters T."/>
            <person name="Grant K."/>
        </authorList>
    </citation>
    <scope>NUCLEOTIDE SEQUENCE</scope>
    <source>
        <strain evidence="7">142535</strain>
    </source>
</reference>
<dbReference type="InterPro" id="IPR006592">
    <property type="entry name" value="RNA_pol_N"/>
</dbReference>
<dbReference type="EMBL" id="AAGUDP010000062">
    <property type="protein sequence ID" value="EBS0566352.1"/>
    <property type="molecule type" value="Genomic_DNA"/>
</dbReference>
<gene>
    <name evidence="7" type="ORF">DTU56_25110</name>
</gene>
<accession>A0A5U8XTG0</accession>
<dbReference type="EC" id="2.7.7.6" evidence="1"/>
<keyword evidence="2" id="KW-0240">DNA-directed RNA polymerase</keyword>
<dbReference type="GO" id="GO:0006351">
    <property type="term" value="P:DNA-templated transcription"/>
    <property type="evidence" value="ECO:0007669"/>
    <property type="project" value="InterPro"/>
</dbReference>
<dbReference type="Gene3D" id="2.40.40.20">
    <property type="match status" value="1"/>
</dbReference>
<sequence>VLAVYRKYGKKLFPRFLPMPSKRSVITELSGKGRKVAGGYQHLLNGASAIYEACNPRLNVSDRERATFNALSMFKDYHAFVDREILGSKEGWYRKHVFGSRMGPTFRAVISSLAGIHEYDELHLPFGVAVATYRPYIMNKLLRQGYLVNEAERFIINAITAKGDQTDSPMMAIINELIEECPHKGLPVLFGRQPTLNLRSIQLFYVTKVKSDPADNTIGISILAIKAPNADFDGDQMQGMPILSYVDWERAKMLAGHSGINSLDAPRSLNRNLVMPDTDFSTLNNFMYGNSR</sequence>
<dbReference type="SUPFAM" id="SSF64484">
    <property type="entry name" value="beta and beta-prime subunits of DNA dependent RNA-polymerase"/>
    <property type="match status" value="1"/>
</dbReference>
<keyword evidence="5" id="KW-0804">Transcription</keyword>
<evidence type="ECO:0000313" key="7">
    <source>
        <dbReference type="EMBL" id="EBS0566352.1"/>
    </source>
</evidence>
<dbReference type="GO" id="GO:0003677">
    <property type="term" value="F:DNA binding"/>
    <property type="evidence" value="ECO:0007669"/>
    <property type="project" value="InterPro"/>
</dbReference>
<feature type="non-terminal residue" evidence="7">
    <location>
        <position position="1"/>
    </location>
</feature>
<evidence type="ECO:0000256" key="5">
    <source>
        <dbReference type="ARBA" id="ARBA00023163"/>
    </source>
</evidence>
<feature type="domain" description="RNA polymerase N-terminal" evidence="6">
    <location>
        <begin position="10"/>
        <end position="288"/>
    </location>
</feature>
<organism evidence="7">
    <name type="scientific">Salmonella muenchen</name>
    <dbReference type="NCBI Taxonomy" id="596"/>
    <lineage>
        <taxon>Bacteria</taxon>
        <taxon>Pseudomonadati</taxon>
        <taxon>Pseudomonadota</taxon>
        <taxon>Gammaproteobacteria</taxon>
        <taxon>Enterobacterales</taxon>
        <taxon>Enterobacteriaceae</taxon>
        <taxon>Salmonella</taxon>
    </lineage>
</organism>
<evidence type="ECO:0000256" key="1">
    <source>
        <dbReference type="ARBA" id="ARBA00012418"/>
    </source>
</evidence>
<dbReference type="PANTHER" id="PTHR19376">
    <property type="entry name" value="DNA-DIRECTED RNA POLYMERASE"/>
    <property type="match status" value="1"/>
</dbReference>
<dbReference type="InterPro" id="IPR000722">
    <property type="entry name" value="RNA_pol_asu"/>
</dbReference>
<protein>
    <recommendedName>
        <fullName evidence="1">DNA-directed RNA polymerase</fullName>
        <ecNumber evidence="1">2.7.7.6</ecNumber>
    </recommendedName>
</protein>
<evidence type="ECO:0000256" key="2">
    <source>
        <dbReference type="ARBA" id="ARBA00022478"/>
    </source>
</evidence>
<keyword evidence="3" id="KW-0808">Transferase</keyword>
<comment type="caution">
    <text evidence="7">The sequence shown here is derived from an EMBL/GenBank/DDBJ whole genome shotgun (WGS) entry which is preliminary data.</text>
</comment>
<proteinExistence type="predicted"/>
<dbReference type="SMART" id="SM00663">
    <property type="entry name" value="RPOLA_N"/>
    <property type="match status" value="1"/>
</dbReference>
<evidence type="ECO:0000259" key="6">
    <source>
        <dbReference type="SMART" id="SM00663"/>
    </source>
</evidence>
<dbReference type="AlphaFoldDB" id="A0A5U8XTG0"/>